<organism evidence="9 11">
    <name type="scientific">Agrobacterium vitis</name>
    <name type="common">Rhizobium vitis</name>
    <dbReference type="NCBI Taxonomy" id="373"/>
    <lineage>
        <taxon>Bacteria</taxon>
        <taxon>Pseudomonadati</taxon>
        <taxon>Pseudomonadota</taxon>
        <taxon>Alphaproteobacteria</taxon>
        <taxon>Hyphomicrobiales</taxon>
        <taxon>Rhizobiaceae</taxon>
        <taxon>Rhizobium/Agrobacterium group</taxon>
        <taxon>Agrobacterium</taxon>
    </lineage>
</organism>
<keyword evidence="3" id="KW-0479">Metal-binding</keyword>
<name>A0ABD6HHH1_AGRVI</name>
<keyword evidence="5" id="KW-0411">Iron-sulfur</keyword>
<dbReference type="RefSeq" id="WP_041699907.1">
    <property type="nucleotide sequence ID" value="NZ_MBFA02000031.1"/>
</dbReference>
<dbReference type="GO" id="GO:0046872">
    <property type="term" value="F:metal ion binding"/>
    <property type="evidence" value="ECO:0007669"/>
    <property type="project" value="UniProtKB-KW"/>
</dbReference>
<dbReference type="EMBL" id="MBFA02000031">
    <property type="protein sequence ID" value="MUP13307.1"/>
    <property type="molecule type" value="Genomic_DNA"/>
</dbReference>
<comment type="caution">
    <text evidence="9">The sequence shown here is derived from an EMBL/GenBank/DDBJ whole genome shotgun (WGS) entry which is preliminary data.</text>
</comment>
<dbReference type="InterPro" id="IPR001055">
    <property type="entry name" value="Adrenodoxin-like"/>
</dbReference>
<evidence type="ECO:0000313" key="11">
    <source>
        <dbReference type="Proteomes" id="UP000179536"/>
    </source>
</evidence>
<dbReference type="PANTHER" id="PTHR23426">
    <property type="entry name" value="FERREDOXIN/ADRENODOXIN"/>
    <property type="match status" value="1"/>
</dbReference>
<proteinExistence type="inferred from homology"/>
<dbReference type="PROSITE" id="PS51085">
    <property type="entry name" value="2FE2S_FER_2"/>
    <property type="match status" value="1"/>
</dbReference>
<evidence type="ECO:0000313" key="9">
    <source>
        <dbReference type="EMBL" id="MUP13307.1"/>
    </source>
</evidence>
<evidence type="ECO:0000256" key="1">
    <source>
        <dbReference type="ARBA" id="ARBA00010914"/>
    </source>
</evidence>
<keyword evidence="4" id="KW-0408">Iron</keyword>
<gene>
    <name evidence="9" type="ORF">BBK91_026070</name>
    <name evidence="8" type="ORF">BBL17_027510</name>
</gene>
<comment type="cofactor">
    <cofactor evidence="6">
        <name>[2Fe-2S] cluster</name>
        <dbReference type="ChEBI" id="CHEBI:190135"/>
    </cofactor>
</comment>
<dbReference type="PRINTS" id="PR00355">
    <property type="entry name" value="ADRENODOXIN"/>
</dbReference>
<evidence type="ECO:0000313" key="10">
    <source>
        <dbReference type="Proteomes" id="UP000179454"/>
    </source>
</evidence>
<dbReference type="InterPro" id="IPR012675">
    <property type="entry name" value="Beta-grasp_dom_sf"/>
</dbReference>
<sequence length="107" mass="11537">MTRITFISHNGAQSVVDAADGDSVMRVALTNDIDGIIGECGGSMMCATCHCYVDDTWVETVGVRADGEEDMLESVICAIRPSSRLSCQIRIKPHLDGLVIHLPESQT</sequence>
<dbReference type="EMBL" id="MBFE02000039">
    <property type="protein sequence ID" value="MUO45508.1"/>
    <property type="molecule type" value="Genomic_DNA"/>
</dbReference>
<dbReference type="InterPro" id="IPR001041">
    <property type="entry name" value="2Fe-2S_ferredoxin-type"/>
</dbReference>
<keyword evidence="2" id="KW-0001">2Fe-2S</keyword>
<evidence type="ECO:0000256" key="5">
    <source>
        <dbReference type="ARBA" id="ARBA00023014"/>
    </source>
</evidence>
<dbReference type="Proteomes" id="UP000179536">
    <property type="component" value="Unassembled WGS sequence"/>
</dbReference>
<dbReference type="PANTHER" id="PTHR23426:SF65">
    <property type="entry name" value="FERREDOXIN-2, MITOCHONDRIAL"/>
    <property type="match status" value="1"/>
</dbReference>
<evidence type="ECO:0000313" key="8">
    <source>
        <dbReference type="EMBL" id="MUO45508.1"/>
    </source>
</evidence>
<dbReference type="CDD" id="cd00207">
    <property type="entry name" value="fer2"/>
    <property type="match status" value="1"/>
</dbReference>
<dbReference type="SUPFAM" id="SSF54292">
    <property type="entry name" value="2Fe-2S ferredoxin-like"/>
    <property type="match status" value="1"/>
</dbReference>
<dbReference type="InterPro" id="IPR036010">
    <property type="entry name" value="2Fe-2S_ferredoxin-like_sf"/>
</dbReference>
<feature type="domain" description="2Fe-2S ferredoxin-type" evidence="7">
    <location>
        <begin position="2"/>
        <end position="106"/>
    </location>
</feature>
<dbReference type="Proteomes" id="UP000179454">
    <property type="component" value="Unassembled WGS sequence"/>
</dbReference>
<comment type="similarity">
    <text evidence="1">Belongs to the adrenodoxin/putidaredoxin family.</text>
</comment>
<dbReference type="Gene3D" id="3.10.20.30">
    <property type="match status" value="1"/>
</dbReference>
<evidence type="ECO:0000256" key="4">
    <source>
        <dbReference type="ARBA" id="ARBA00023004"/>
    </source>
</evidence>
<evidence type="ECO:0000256" key="3">
    <source>
        <dbReference type="ARBA" id="ARBA00022723"/>
    </source>
</evidence>
<evidence type="ECO:0000259" key="7">
    <source>
        <dbReference type="PROSITE" id="PS51085"/>
    </source>
</evidence>
<evidence type="ECO:0000256" key="6">
    <source>
        <dbReference type="ARBA" id="ARBA00034078"/>
    </source>
</evidence>
<dbReference type="AlphaFoldDB" id="A0ABD6HHH1"/>
<accession>A0ABD6HHH1</accession>
<keyword evidence="10" id="KW-1185">Reference proteome</keyword>
<dbReference type="PROSITE" id="PS00814">
    <property type="entry name" value="ADX"/>
    <property type="match status" value="1"/>
</dbReference>
<dbReference type="InterPro" id="IPR018298">
    <property type="entry name" value="Adrenodoxin_Fe-S_BS"/>
</dbReference>
<protein>
    <submittedName>
        <fullName evidence="9">2Fe-2S iron-sulfur cluster binding domain-containing protein</fullName>
    </submittedName>
</protein>
<evidence type="ECO:0000256" key="2">
    <source>
        <dbReference type="ARBA" id="ARBA00022714"/>
    </source>
</evidence>
<reference evidence="10 11" key="1">
    <citation type="submission" date="2019-11" db="EMBL/GenBank/DDBJ databases">
        <title>Whole-genome sequencing of Allorhizobium vitis.</title>
        <authorList>
            <person name="Gan H.M."/>
            <person name="Savka M.A."/>
        </authorList>
    </citation>
    <scope>NUCLEOTIDE SEQUENCE [LARGE SCALE GENOMIC DNA]</scope>
    <source>
        <strain evidence="9 11">RF2/1</strain>
        <strain evidence="8 10">T1/7</strain>
    </source>
</reference>
<dbReference type="Pfam" id="PF00111">
    <property type="entry name" value="Fer2"/>
    <property type="match status" value="1"/>
</dbReference>
<dbReference type="GO" id="GO:0051537">
    <property type="term" value="F:2 iron, 2 sulfur cluster binding"/>
    <property type="evidence" value="ECO:0007669"/>
    <property type="project" value="UniProtKB-KW"/>
</dbReference>